<dbReference type="Pfam" id="PF06698">
    <property type="entry name" value="DUF1192"/>
    <property type="match status" value="1"/>
</dbReference>
<keyword evidence="2" id="KW-1185">Reference proteome</keyword>
<dbReference type="RefSeq" id="WP_262171730.1">
    <property type="nucleotide sequence ID" value="NZ_CP104965.1"/>
</dbReference>
<reference evidence="1 2" key="1">
    <citation type="submission" date="2022-09" db="EMBL/GenBank/DDBJ databases">
        <title>Interaction between co-microsymbionts with complementary sets of symbiotic genes in legume-rhizobium systems.</title>
        <authorList>
            <person name="Safronova V."/>
            <person name="Sazanova A."/>
            <person name="Afonin A."/>
            <person name="Chirak E."/>
        </authorList>
    </citation>
    <scope>NUCLEOTIDE SEQUENCE [LARGE SCALE GENOMIC DNA]</scope>
    <source>
        <strain evidence="1 2">A18/4-1</strain>
    </source>
</reference>
<organism evidence="1 2">
    <name type="scientific">Devosia neptuniae</name>
    <dbReference type="NCBI Taxonomy" id="191302"/>
    <lineage>
        <taxon>Bacteria</taxon>
        <taxon>Pseudomonadati</taxon>
        <taxon>Pseudomonadota</taxon>
        <taxon>Alphaproteobacteria</taxon>
        <taxon>Hyphomicrobiales</taxon>
        <taxon>Devosiaceae</taxon>
        <taxon>Devosia</taxon>
    </lineage>
</organism>
<evidence type="ECO:0000313" key="1">
    <source>
        <dbReference type="EMBL" id="UXN71949.1"/>
    </source>
</evidence>
<dbReference type="InterPro" id="IPR009579">
    <property type="entry name" value="DUF1192"/>
</dbReference>
<sequence length="60" mass="6715">MDDEEVSKPKRHEVGMPIDTMSVEELSERIGLLEAEIARLRTAIEARGATRKAANAVFKF</sequence>
<dbReference type="EMBL" id="CP104965">
    <property type="protein sequence ID" value="UXN71949.1"/>
    <property type="molecule type" value="Genomic_DNA"/>
</dbReference>
<protein>
    <submittedName>
        <fullName evidence="1">DUF1192 domain-containing protein</fullName>
    </submittedName>
</protein>
<dbReference type="Proteomes" id="UP001061862">
    <property type="component" value="Chromosome"/>
</dbReference>
<evidence type="ECO:0000313" key="2">
    <source>
        <dbReference type="Proteomes" id="UP001061862"/>
    </source>
</evidence>
<accession>A0ABY6CI75</accession>
<gene>
    <name evidence="1" type="ORF">N8A98_12540</name>
</gene>
<name>A0ABY6CI75_9HYPH</name>
<proteinExistence type="predicted"/>